<protein>
    <submittedName>
        <fullName evidence="2">Uncharacterized protein</fullName>
    </submittedName>
</protein>
<organism evidence="2">
    <name type="scientific">uncultured bacterium</name>
    <name type="common">gcode 4</name>
    <dbReference type="NCBI Taxonomy" id="1234023"/>
    <lineage>
        <taxon>Bacteria</taxon>
        <taxon>environmental samples</taxon>
    </lineage>
</organism>
<comment type="caution">
    <text evidence="2">The sequence shown here is derived from an EMBL/GenBank/DDBJ whole genome shotgun (WGS) entry which is preliminary data.</text>
</comment>
<keyword evidence="1" id="KW-1133">Transmembrane helix</keyword>
<dbReference type="EMBL" id="AMFJ01034083">
    <property type="protein sequence ID" value="EKD30347.1"/>
    <property type="molecule type" value="Genomic_DNA"/>
</dbReference>
<keyword evidence="1" id="KW-0812">Transmembrane</keyword>
<sequence length="139" mass="16607">MSRNPLRKLAPVESFLIITIIVLLILFSVFFIRNVQLAHKTGVFQSHMPISELLLKNKQTNQTSVRDIEYIDAWMTFQYINFIFDIREDYLKETLYIEDVRYPNISIGRYIKNQKLDSAIFIKEVKERVFEYMSLHPIK</sequence>
<feature type="transmembrane region" description="Helical" evidence="1">
    <location>
        <begin position="12"/>
        <end position="32"/>
    </location>
</feature>
<reference evidence="2" key="1">
    <citation type="journal article" date="2012" name="Science">
        <title>Fermentation, hydrogen, and sulfur metabolism in multiple uncultivated bacterial phyla.</title>
        <authorList>
            <person name="Wrighton K.C."/>
            <person name="Thomas B.C."/>
            <person name="Sharon I."/>
            <person name="Miller C.S."/>
            <person name="Castelle C.J."/>
            <person name="VerBerkmoes N.C."/>
            <person name="Wilkins M.J."/>
            <person name="Hettich R.L."/>
            <person name="Lipton M.S."/>
            <person name="Williams K.H."/>
            <person name="Long P.E."/>
            <person name="Banfield J.F."/>
        </authorList>
    </citation>
    <scope>NUCLEOTIDE SEQUENCE [LARGE SCALE GENOMIC DNA]</scope>
</reference>
<evidence type="ECO:0000256" key="1">
    <source>
        <dbReference type="SAM" id="Phobius"/>
    </source>
</evidence>
<accession>K1XYV6</accession>
<proteinExistence type="predicted"/>
<dbReference type="AlphaFoldDB" id="K1XYV6"/>
<gene>
    <name evidence="2" type="ORF">ACD_78C00083G0002</name>
</gene>
<evidence type="ECO:0000313" key="2">
    <source>
        <dbReference type="EMBL" id="EKD30347.1"/>
    </source>
</evidence>
<name>K1XYV6_9BACT</name>
<keyword evidence="1" id="KW-0472">Membrane</keyword>